<feature type="signal peptide" evidence="1">
    <location>
        <begin position="1"/>
        <end position="18"/>
    </location>
</feature>
<dbReference type="EMBL" id="UIGI01000001">
    <property type="protein sequence ID" value="SUW64327.1"/>
    <property type="molecule type" value="Genomic_DNA"/>
</dbReference>
<feature type="chain" id="PRO_5016913115" description="SGNH hydrolase-type esterase domain-containing protein" evidence="1">
    <location>
        <begin position="19"/>
        <end position="232"/>
    </location>
</feature>
<protein>
    <recommendedName>
        <fullName evidence="2">SGNH hydrolase-type esterase domain-containing protein</fullName>
    </recommendedName>
</protein>
<feature type="domain" description="SGNH hydrolase-type esterase" evidence="2">
    <location>
        <begin position="58"/>
        <end position="208"/>
    </location>
</feature>
<accession>A0A381C924</accession>
<dbReference type="SUPFAM" id="SSF52266">
    <property type="entry name" value="SGNH hydrolase"/>
    <property type="match status" value="1"/>
</dbReference>
<dbReference type="AlphaFoldDB" id="A0A381C924"/>
<proteinExistence type="predicted"/>
<name>A0A381C924_9ENTR</name>
<dbReference type="InterPro" id="IPR013830">
    <property type="entry name" value="SGNH_hydro"/>
</dbReference>
<gene>
    <name evidence="3" type="ORF">NCTC12119_02831</name>
</gene>
<dbReference type="RefSeq" id="WP_115629246.1">
    <property type="nucleotide sequence ID" value="NZ_UIGI01000001.1"/>
</dbReference>
<sequence length="232" mass="26051">MKIFLTAFLLATAFSASADIKTAFIGDESRLGTFGVVNFTHKMKLSQIDKKSDTILMFGDSIMQGLNYNGLHFDHVTLGIVGDTVYGIKKRIEETDIENYKAVFVEAGTNNLLMGELGIPLGMEMADLIDYAAPKAKILYVSETIVSNRVAYKHIDESFNNADYLIKKQCAKYKNCVVVPLPSEFIGKDGMDPKYTLDDHVHLNATGYLLWKKQLNKALSPFPYSIYYKYIN</sequence>
<organism evidence="3 4">
    <name type="scientific">Buttiauxella agrestis</name>
    <dbReference type="NCBI Taxonomy" id="82977"/>
    <lineage>
        <taxon>Bacteria</taxon>
        <taxon>Pseudomonadati</taxon>
        <taxon>Pseudomonadota</taxon>
        <taxon>Gammaproteobacteria</taxon>
        <taxon>Enterobacterales</taxon>
        <taxon>Enterobacteriaceae</taxon>
        <taxon>Buttiauxella</taxon>
    </lineage>
</organism>
<dbReference type="GO" id="GO:0016788">
    <property type="term" value="F:hydrolase activity, acting on ester bonds"/>
    <property type="evidence" value="ECO:0007669"/>
    <property type="project" value="UniProtKB-ARBA"/>
</dbReference>
<dbReference type="InterPro" id="IPR036514">
    <property type="entry name" value="SGNH_hydro_sf"/>
</dbReference>
<reference evidence="3 4" key="1">
    <citation type="submission" date="2018-06" db="EMBL/GenBank/DDBJ databases">
        <authorList>
            <consortium name="Pathogen Informatics"/>
            <person name="Doyle S."/>
        </authorList>
    </citation>
    <scope>NUCLEOTIDE SEQUENCE [LARGE SCALE GENOMIC DNA]</scope>
    <source>
        <strain evidence="3 4">NCTC12119</strain>
    </source>
</reference>
<evidence type="ECO:0000313" key="3">
    <source>
        <dbReference type="EMBL" id="SUW64327.1"/>
    </source>
</evidence>
<evidence type="ECO:0000256" key="1">
    <source>
        <dbReference type="SAM" id="SignalP"/>
    </source>
</evidence>
<evidence type="ECO:0000313" key="4">
    <source>
        <dbReference type="Proteomes" id="UP000255528"/>
    </source>
</evidence>
<dbReference type="Pfam" id="PF13472">
    <property type="entry name" value="Lipase_GDSL_2"/>
    <property type="match status" value="1"/>
</dbReference>
<dbReference type="Gene3D" id="3.40.50.1110">
    <property type="entry name" value="SGNH hydrolase"/>
    <property type="match status" value="1"/>
</dbReference>
<keyword evidence="1" id="KW-0732">Signal</keyword>
<evidence type="ECO:0000259" key="2">
    <source>
        <dbReference type="Pfam" id="PF13472"/>
    </source>
</evidence>
<dbReference type="Proteomes" id="UP000255528">
    <property type="component" value="Unassembled WGS sequence"/>
</dbReference>